<dbReference type="EMBL" id="BAABAF010000001">
    <property type="protein sequence ID" value="GAA3754276.1"/>
    <property type="molecule type" value="Genomic_DNA"/>
</dbReference>
<feature type="region of interest" description="Disordered" evidence="1">
    <location>
        <begin position="1"/>
        <end position="38"/>
    </location>
</feature>
<reference evidence="3" key="1">
    <citation type="journal article" date="2019" name="Int. J. Syst. Evol. Microbiol.">
        <title>The Global Catalogue of Microorganisms (GCM) 10K type strain sequencing project: providing services to taxonomists for standard genome sequencing and annotation.</title>
        <authorList>
            <consortium name="The Broad Institute Genomics Platform"/>
            <consortium name="The Broad Institute Genome Sequencing Center for Infectious Disease"/>
            <person name="Wu L."/>
            <person name="Ma J."/>
        </authorList>
    </citation>
    <scope>NUCLEOTIDE SEQUENCE [LARGE SCALE GENOMIC DNA]</scope>
    <source>
        <strain evidence="3">JCM 16950</strain>
    </source>
</reference>
<proteinExistence type="predicted"/>
<accession>A0ABP7G281</accession>
<organism evidence="2 3">
    <name type="scientific">Microbacterium kribbense</name>
    <dbReference type="NCBI Taxonomy" id="433645"/>
    <lineage>
        <taxon>Bacteria</taxon>
        <taxon>Bacillati</taxon>
        <taxon>Actinomycetota</taxon>
        <taxon>Actinomycetes</taxon>
        <taxon>Micrococcales</taxon>
        <taxon>Microbacteriaceae</taxon>
        <taxon>Microbacterium</taxon>
    </lineage>
</organism>
<gene>
    <name evidence="2" type="ORF">GCM10022240_03990</name>
</gene>
<dbReference type="Proteomes" id="UP001500540">
    <property type="component" value="Unassembled WGS sequence"/>
</dbReference>
<sequence>MAPSTKQPAQKPAVKSPAIPGGTDTGCRAYGDKGTSIDSKGRRYTKIDCTTKLPIG</sequence>
<name>A0ABP7G281_9MICO</name>
<keyword evidence="3" id="KW-1185">Reference proteome</keyword>
<evidence type="ECO:0000256" key="1">
    <source>
        <dbReference type="SAM" id="MobiDB-lite"/>
    </source>
</evidence>
<protein>
    <submittedName>
        <fullName evidence="2">Uncharacterized protein</fullName>
    </submittedName>
</protein>
<evidence type="ECO:0000313" key="3">
    <source>
        <dbReference type="Proteomes" id="UP001500540"/>
    </source>
</evidence>
<evidence type="ECO:0000313" key="2">
    <source>
        <dbReference type="EMBL" id="GAA3754276.1"/>
    </source>
</evidence>
<comment type="caution">
    <text evidence="2">The sequence shown here is derived from an EMBL/GenBank/DDBJ whole genome shotgun (WGS) entry which is preliminary data.</text>
</comment>